<accession>A0ACB9K9K2</accession>
<sequence>MENQLMLSYASDEVLDLSIADTELEIRSWNLFAVLLSIGRPVPPIELASRCTPIEASEEFVEFVCSVPNSPLSLTTDGLVTISSAVCIVLQRFLLNSSRVLKILLPTEMMTRDCGRKRAWKDVVVTYNRKRRRLWPNGYEKADQVELTMPFMIPKAGAKVYIHVDDVVRSVIMNPVTIGISNGDRMLSLVKFDAGNLNCRLNGRHEDEKEGATIFSMKELGSKNGFSASVSGGFSHLTASSLVRIEDINGENCLLSKQPGTTSSQADDNNKVISLVKAWIDDDSSKANNNLLEIQRFAEGREYECILDSESHKGNPENLSHNTVYGGMIPELYVGSMDTLCCNDMTPCFGTIEKASCQEIGEQNIVPPTEAENLLTNEAQMDGLQEEEKTICGEELVCSVHGERGHENLLMSKDMTCKDDCARKNSVRGKQISRDADADAELDLVTSKRELISFDKKPLPESAAKLEAIKKDTNSTVQIVSVKTNKGNDVGSLTEQKYGNKDKRSISMKQKLKSNCEQMMHTSRRENIKENKEKASAVSVKGHSEPKVVPTFESYIVEEEEGSGGYGTVYKTRRKKDGTMFAVKYPHVNANRQHVYNELKMLERFGGKNFVIKYEGSFKSGNSHCLVLEHVAHDRPEVLKREIDVFQLRWYGYCLFRALASLHKQGVVHRDVKPGNFLFSCKASKGYLIDFNLATDLHQKLGYTGKSKSQNDAISKLVPPPHPGFLPPTRSSKYTSSKALAAEAHSKMLFPKNLKKKRDHKDLNMHGMMKSQGADGSGITSAKDATSSKIPSGERFREPIPCKGRQEYLNLVQEALQSPDHEATVTTTTTVSKRKRVAAPPAKLDDKFMYLTPMPLQPTGVGLLKNKGDGKQRKEGPCVGTKGFRAPEVLLKSTYQGPKVDIWSAGVTLLYFIIGRTPFVGDPDQNIKEIAKLRGSEDLWEVAKLHDRESSFPLELLQVQSLASTKLQEWCKQNTRRLDFLEAIPKSLIDLVDKCLTVNPRSRISAEEALRHEFFVPCFNDLEKQRLIRQRLAHSNSQSVSSQSSSMKNLC</sequence>
<name>A0ACB9K9K2_9ASTR</name>
<protein>
    <submittedName>
        <fullName evidence="1">Uncharacterized protein</fullName>
    </submittedName>
</protein>
<reference evidence="1 2" key="2">
    <citation type="journal article" date="2022" name="Mol. Ecol. Resour.">
        <title>The genomes of chicory, endive, great burdock and yacon provide insights into Asteraceae paleo-polyploidization history and plant inulin production.</title>
        <authorList>
            <person name="Fan W."/>
            <person name="Wang S."/>
            <person name="Wang H."/>
            <person name="Wang A."/>
            <person name="Jiang F."/>
            <person name="Liu H."/>
            <person name="Zhao H."/>
            <person name="Xu D."/>
            <person name="Zhang Y."/>
        </authorList>
    </citation>
    <scope>NUCLEOTIDE SEQUENCE [LARGE SCALE GENOMIC DNA]</scope>
    <source>
        <strain evidence="2">cv. Yunnan</strain>
        <tissue evidence="1">Leaves</tissue>
    </source>
</reference>
<dbReference type="EMBL" id="CM042018">
    <property type="protein sequence ID" value="KAI3828919.1"/>
    <property type="molecule type" value="Genomic_DNA"/>
</dbReference>
<keyword evidence="2" id="KW-1185">Reference proteome</keyword>
<evidence type="ECO:0000313" key="1">
    <source>
        <dbReference type="EMBL" id="KAI3828919.1"/>
    </source>
</evidence>
<dbReference type="Proteomes" id="UP001056120">
    <property type="component" value="Linkage Group LG01"/>
</dbReference>
<evidence type="ECO:0000313" key="2">
    <source>
        <dbReference type="Proteomes" id="UP001056120"/>
    </source>
</evidence>
<proteinExistence type="predicted"/>
<gene>
    <name evidence="1" type="ORF">L1987_03030</name>
</gene>
<reference evidence="2" key="1">
    <citation type="journal article" date="2022" name="Mol. Ecol. Resour.">
        <title>The genomes of chicory, endive, great burdock and yacon provide insights into Asteraceae palaeo-polyploidization history and plant inulin production.</title>
        <authorList>
            <person name="Fan W."/>
            <person name="Wang S."/>
            <person name="Wang H."/>
            <person name="Wang A."/>
            <person name="Jiang F."/>
            <person name="Liu H."/>
            <person name="Zhao H."/>
            <person name="Xu D."/>
            <person name="Zhang Y."/>
        </authorList>
    </citation>
    <scope>NUCLEOTIDE SEQUENCE [LARGE SCALE GENOMIC DNA]</scope>
    <source>
        <strain evidence="2">cv. Yunnan</strain>
    </source>
</reference>
<organism evidence="1 2">
    <name type="scientific">Smallanthus sonchifolius</name>
    <dbReference type="NCBI Taxonomy" id="185202"/>
    <lineage>
        <taxon>Eukaryota</taxon>
        <taxon>Viridiplantae</taxon>
        <taxon>Streptophyta</taxon>
        <taxon>Embryophyta</taxon>
        <taxon>Tracheophyta</taxon>
        <taxon>Spermatophyta</taxon>
        <taxon>Magnoliopsida</taxon>
        <taxon>eudicotyledons</taxon>
        <taxon>Gunneridae</taxon>
        <taxon>Pentapetalae</taxon>
        <taxon>asterids</taxon>
        <taxon>campanulids</taxon>
        <taxon>Asterales</taxon>
        <taxon>Asteraceae</taxon>
        <taxon>Asteroideae</taxon>
        <taxon>Heliantheae alliance</taxon>
        <taxon>Millerieae</taxon>
        <taxon>Smallanthus</taxon>
    </lineage>
</organism>
<comment type="caution">
    <text evidence="1">The sequence shown here is derived from an EMBL/GenBank/DDBJ whole genome shotgun (WGS) entry which is preliminary data.</text>
</comment>